<organism evidence="1 2">
    <name type="scientific">Aquilegia coerulea</name>
    <name type="common">Rocky mountain columbine</name>
    <dbReference type="NCBI Taxonomy" id="218851"/>
    <lineage>
        <taxon>Eukaryota</taxon>
        <taxon>Viridiplantae</taxon>
        <taxon>Streptophyta</taxon>
        <taxon>Embryophyta</taxon>
        <taxon>Tracheophyta</taxon>
        <taxon>Spermatophyta</taxon>
        <taxon>Magnoliopsida</taxon>
        <taxon>Ranunculales</taxon>
        <taxon>Ranunculaceae</taxon>
        <taxon>Thalictroideae</taxon>
        <taxon>Aquilegia</taxon>
    </lineage>
</organism>
<dbReference type="EMBL" id="KZ305077">
    <property type="protein sequence ID" value="PIA29404.1"/>
    <property type="molecule type" value="Genomic_DNA"/>
</dbReference>
<proteinExistence type="predicted"/>
<name>A0A2G5CDQ7_AQUCA</name>
<dbReference type="STRING" id="218851.A0A2G5CDQ7"/>
<dbReference type="OrthoDB" id="38730at2759"/>
<dbReference type="Proteomes" id="UP000230069">
    <property type="component" value="Unassembled WGS sequence"/>
</dbReference>
<evidence type="ECO:0000313" key="2">
    <source>
        <dbReference type="Proteomes" id="UP000230069"/>
    </source>
</evidence>
<sequence>MLTVRPSIGVSCCSNTSTRTRSLWSSRFSLKTTTMCMSMSITSSSSSSSSSSPTKTNTIVPAIIIGDDRVAGILQSMGDGNDLMIMPGEAIPTYPPGPIFVCCTVPGAKKVIKAIPLSRLKDLVFFQIGMIGTSLTIEDPGQVLFMGKSGKPDDQTTDINPDEFNAAYGKWASAIATRFESQGRPCKVLEKEAFQKQLLESLIFICAFTLVGLLNQCATVGAVEKEYRSEVAKLISELASAAAAEKGIVFEQGMEERVFAYSRVYPDMSIRSRYFEWRHGWFYFISKKAVAKGKPDPCPLHTEWLEKQFRKLKRLKMPENCTFYNYDSFQRK</sequence>
<gene>
    <name evidence="1" type="ORF">AQUCO_06000048v1</name>
</gene>
<dbReference type="AlphaFoldDB" id="A0A2G5CDQ7"/>
<dbReference type="PANTHER" id="PTHR34044:SF1">
    <property type="entry name" value="NUCLEAR PROTEIN"/>
    <property type="match status" value="1"/>
</dbReference>
<dbReference type="PANTHER" id="PTHR34044">
    <property type="entry name" value="NUCLEAR PROTEIN"/>
    <property type="match status" value="1"/>
</dbReference>
<protein>
    <submittedName>
        <fullName evidence="1">Uncharacterized protein</fullName>
    </submittedName>
</protein>
<accession>A0A2G5CDQ7</accession>
<dbReference type="InParanoid" id="A0A2G5CDQ7"/>
<keyword evidence="2" id="KW-1185">Reference proteome</keyword>
<reference evidence="1 2" key="1">
    <citation type="submission" date="2017-09" db="EMBL/GenBank/DDBJ databases">
        <title>WGS assembly of Aquilegia coerulea Goldsmith.</title>
        <authorList>
            <person name="Hodges S."/>
            <person name="Kramer E."/>
            <person name="Nordborg M."/>
            <person name="Tomkins J."/>
            <person name="Borevitz J."/>
            <person name="Derieg N."/>
            <person name="Yan J."/>
            <person name="Mihaltcheva S."/>
            <person name="Hayes R.D."/>
            <person name="Rokhsar D."/>
        </authorList>
    </citation>
    <scope>NUCLEOTIDE SEQUENCE [LARGE SCALE GENOMIC DNA]</scope>
    <source>
        <strain evidence="2">cv. Goldsmith</strain>
    </source>
</reference>
<evidence type="ECO:0000313" key="1">
    <source>
        <dbReference type="EMBL" id="PIA29404.1"/>
    </source>
</evidence>